<evidence type="ECO:0000256" key="2">
    <source>
        <dbReference type="SAM" id="Phobius"/>
    </source>
</evidence>
<protein>
    <recommendedName>
        <fullName evidence="5">Serine protease</fullName>
    </recommendedName>
</protein>
<evidence type="ECO:0000256" key="1">
    <source>
        <dbReference type="SAM" id="MobiDB-lite"/>
    </source>
</evidence>
<keyword evidence="2" id="KW-0472">Membrane</keyword>
<keyword evidence="2" id="KW-0812">Transmembrane</keyword>
<proteinExistence type="predicted"/>
<accession>A0ABZ0KDG7</accession>
<reference evidence="3 4" key="2">
    <citation type="journal article" date="2024" name="Microb. Biotechnol.">
        <title>The involvement of multiple ABC transporters in daunorubicin efflux in Streptomyces coeruleorubidus.</title>
        <authorList>
            <person name="Dong J."/>
            <person name="Ning J."/>
            <person name="Tian Y."/>
            <person name="Li H."/>
            <person name="Chen H."/>
            <person name="Guan W."/>
        </authorList>
    </citation>
    <scope>NUCLEOTIDE SEQUENCE [LARGE SCALE GENOMIC DNA]</scope>
    <source>
        <strain evidence="3 4">CICC 11043</strain>
    </source>
</reference>
<keyword evidence="4" id="KW-1185">Reference proteome</keyword>
<evidence type="ECO:0008006" key="5">
    <source>
        <dbReference type="Google" id="ProtNLM"/>
    </source>
</evidence>
<gene>
    <name evidence="3" type="ORF">R5U08_18630</name>
</gene>
<evidence type="ECO:0000313" key="3">
    <source>
        <dbReference type="EMBL" id="WOT36012.1"/>
    </source>
</evidence>
<sequence>MTPWQRALRATGLAVALGAGAVVSPYGAGPSYGVVQSVQSYGSVLAYDDTPGGGALAALVAPSNPGEPSRAGTRAGEGRQRPGRPEEAEREREVTAVPEEPREAVPEPTAHTEQPVREAAARAERPVGPVLRILPLGSGLVLIGLGLGLAFFALRLRRI</sequence>
<dbReference type="EMBL" id="CP137524">
    <property type="protein sequence ID" value="WOT36012.1"/>
    <property type="molecule type" value="Genomic_DNA"/>
</dbReference>
<name>A0ABZ0KDG7_STRC4</name>
<keyword evidence="2" id="KW-1133">Transmembrane helix</keyword>
<evidence type="ECO:0000313" key="4">
    <source>
        <dbReference type="Proteomes" id="UP001305002"/>
    </source>
</evidence>
<feature type="compositionally biased region" description="Basic and acidic residues" evidence="1">
    <location>
        <begin position="76"/>
        <end position="105"/>
    </location>
</feature>
<dbReference type="RefSeq" id="WP_317926248.1">
    <property type="nucleotide sequence ID" value="NZ_CP137524.1"/>
</dbReference>
<feature type="region of interest" description="Disordered" evidence="1">
    <location>
        <begin position="60"/>
        <end position="122"/>
    </location>
</feature>
<dbReference type="Proteomes" id="UP001305002">
    <property type="component" value="Chromosome"/>
</dbReference>
<reference evidence="3 4" key="1">
    <citation type="journal article" date="2021" name="J. Microbiol. Biotechnol.">
        <title>An Efficient Markerless Deletion System Suitable for the Industrial Strains of Streptomyces.</title>
        <authorList>
            <person name="Dong J."/>
            <person name="Wei J."/>
            <person name="Li H."/>
            <person name="Zhao S."/>
            <person name="Guan W."/>
        </authorList>
    </citation>
    <scope>NUCLEOTIDE SEQUENCE [LARGE SCALE GENOMIC DNA]</scope>
    <source>
        <strain evidence="3 4">CICC 11043</strain>
    </source>
</reference>
<feature type="transmembrane region" description="Helical" evidence="2">
    <location>
        <begin position="133"/>
        <end position="154"/>
    </location>
</feature>
<organism evidence="3 4">
    <name type="scientific">Streptomyces coeruleorubidus</name>
    <dbReference type="NCBI Taxonomy" id="116188"/>
    <lineage>
        <taxon>Bacteria</taxon>
        <taxon>Bacillati</taxon>
        <taxon>Actinomycetota</taxon>
        <taxon>Actinomycetes</taxon>
        <taxon>Kitasatosporales</taxon>
        <taxon>Streptomycetaceae</taxon>
        <taxon>Streptomyces</taxon>
    </lineage>
</organism>